<dbReference type="Gene3D" id="3.80.10.10">
    <property type="entry name" value="Ribonuclease Inhibitor"/>
    <property type="match status" value="1"/>
</dbReference>
<dbReference type="SUPFAM" id="SSF81383">
    <property type="entry name" value="F-box domain"/>
    <property type="match status" value="1"/>
</dbReference>
<dbReference type="Pfam" id="PF24969">
    <property type="entry name" value="LRR_15"/>
    <property type="match status" value="1"/>
</dbReference>
<comment type="caution">
    <text evidence="2">The sequence shown here is derived from an EMBL/GenBank/DDBJ whole genome shotgun (WGS) entry which is preliminary data.</text>
</comment>
<feature type="domain" description="Leucine-rich repeat" evidence="1">
    <location>
        <begin position="256"/>
        <end position="404"/>
    </location>
</feature>
<dbReference type="Proteomes" id="UP001610444">
    <property type="component" value="Unassembled WGS sequence"/>
</dbReference>
<accession>A0ABR4JE27</accession>
<dbReference type="InterPro" id="IPR056867">
    <property type="entry name" value="LRR_15"/>
</dbReference>
<protein>
    <recommendedName>
        <fullName evidence="1">Leucine-rich repeat domain-containing protein</fullName>
    </recommendedName>
</protein>
<proteinExistence type="predicted"/>
<sequence length="452" mass="50549">MLRPNKNISFASIRSTSYGTGSWPTLPRDIRENLFCFLDTTSQLNVVTVSKAWYIGFREFLYGEIDVDGRKVSQIAARVSCDEDLRHAIRRLAVFCCCPGSTSTEQYRPDIATFPPLRALVTKIGDARYREMTWATALARGDRVAWLGATLLLCGETPTLLIPSDAFSPGLADILAAAVTKSMSLPLVTRCFLNTRCLSFNRVPGFAIEILLTLPQLRTLRLSDVHDSDDGTPWLATKHNIEIGSSTLQSLYFRRECCAARTAARLINLSPNLKEFIYEHTERTFGGKKVTFLPSVLREPLLRLKGSLHKLSLNPTGRGRPDEGIDVTFGSLGQFSRLEEVFFRVEYLLDMNSPSGTLSNCLPMHIRHLHLAGCRKAHIDTVIQEVENMVRGVMFFDLREITVTISIVQRRDGEVLSTPRFAEVESLCAEYGVKFKVGLGPSPHDLDEEGEE</sequence>
<evidence type="ECO:0000313" key="2">
    <source>
        <dbReference type="EMBL" id="KAL2838220.1"/>
    </source>
</evidence>
<dbReference type="EMBL" id="JBFXLR010000087">
    <property type="protein sequence ID" value="KAL2838220.1"/>
    <property type="molecule type" value="Genomic_DNA"/>
</dbReference>
<organism evidence="2 3">
    <name type="scientific">Aspergillus pseudodeflectus</name>
    <dbReference type="NCBI Taxonomy" id="176178"/>
    <lineage>
        <taxon>Eukaryota</taxon>
        <taxon>Fungi</taxon>
        <taxon>Dikarya</taxon>
        <taxon>Ascomycota</taxon>
        <taxon>Pezizomycotina</taxon>
        <taxon>Eurotiomycetes</taxon>
        <taxon>Eurotiomycetidae</taxon>
        <taxon>Eurotiales</taxon>
        <taxon>Aspergillaceae</taxon>
        <taxon>Aspergillus</taxon>
        <taxon>Aspergillus subgen. Nidulantes</taxon>
    </lineage>
</organism>
<gene>
    <name evidence="2" type="ORF">BJX68DRAFT_214183</name>
</gene>
<evidence type="ECO:0000313" key="3">
    <source>
        <dbReference type="Proteomes" id="UP001610444"/>
    </source>
</evidence>
<reference evidence="2 3" key="1">
    <citation type="submission" date="2024-07" db="EMBL/GenBank/DDBJ databases">
        <title>Section-level genome sequencing and comparative genomics of Aspergillus sections Usti and Cavernicolus.</title>
        <authorList>
            <consortium name="Lawrence Berkeley National Laboratory"/>
            <person name="Nybo J.L."/>
            <person name="Vesth T.C."/>
            <person name="Theobald S."/>
            <person name="Frisvad J.C."/>
            <person name="Larsen T.O."/>
            <person name="Kjaerboelling I."/>
            <person name="Rothschild-Mancinelli K."/>
            <person name="Lyhne E.K."/>
            <person name="Kogle M.E."/>
            <person name="Barry K."/>
            <person name="Clum A."/>
            <person name="Na H."/>
            <person name="Ledsgaard L."/>
            <person name="Lin J."/>
            <person name="Lipzen A."/>
            <person name="Kuo A."/>
            <person name="Riley R."/>
            <person name="Mondo S."/>
            <person name="LaButti K."/>
            <person name="Haridas S."/>
            <person name="Pangalinan J."/>
            <person name="Salamov A.A."/>
            <person name="Simmons B.A."/>
            <person name="Magnuson J.K."/>
            <person name="Chen J."/>
            <person name="Drula E."/>
            <person name="Henrissat B."/>
            <person name="Wiebenga A."/>
            <person name="Lubbers R.J."/>
            <person name="Gomes A.C."/>
            <person name="Macurrencykelacurrency M.R."/>
            <person name="Stajich J."/>
            <person name="Grigoriev I.V."/>
            <person name="Mortensen U.H."/>
            <person name="De vries R.P."/>
            <person name="Baker S.E."/>
            <person name="Andersen M.R."/>
        </authorList>
    </citation>
    <scope>NUCLEOTIDE SEQUENCE [LARGE SCALE GENOMIC DNA]</scope>
    <source>
        <strain evidence="2 3">CBS 756.74</strain>
    </source>
</reference>
<name>A0ABR4JE27_9EURO</name>
<dbReference type="GeneID" id="98152938"/>
<dbReference type="InterPro" id="IPR036047">
    <property type="entry name" value="F-box-like_dom_sf"/>
</dbReference>
<keyword evidence="3" id="KW-1185">Reference proteome</keyword>
<evidence type="ECO:0000259" key="1">
    <source>
        <dbReference type="Pfam" id="PF24969"/>
    </source>
</evidence>
<dbReference type="InterPro" id="IPR032675">
    <property type="entry name" value="LRR_dom_sf"/>
</dbReference>
<dbReference type="RefSeq" id="XP_070892918.1">
    <property type="nucleotide sequence ID" value="XM_071037774.1"/>
</dbReference>